<reference evidence="3" key="1">
    <citation type="submission" date="2014-05" db="EMBL/GenBank/DDBJ databases">
        <title>The genome and life-stage specific transcriptomes of Globodera pallida elucidate key aspects of plant parasitism by a cyst nematode.</title>
        <authorList>
            <person name="Cotton J.A."/>
            <person name="Lilley C.J."/>
            <person name="Jones L.M."/>
            <person name="Kikuchi T."/>
            <person name="Reid A.J."/>
            <person name="Thorpe P."/>
            <person name="Tsai I.J."/>
            <person name="Beasley H."/>
            <person name="Blok V."/>
            <person name="Cock P.J.A."/>
            <person name="Van den Akker S.E."/>
            <person name="Holroyd N."/>
            <person name="Hunt M."/>
            <person name="Mantelin S."/>
            <person name="Naghra H."/>
            <person name="Pain A."/>
            <person name="Palomares-Rius J.E."/>
            <person name="Zarowiecki M."/>
            <person name="Berriman M."/>
            <person name="Jones J.T."/>
            <person name="Urwin P.E."/>
        </authorList>
    </citation>
    <scope>NUCLEOTIDE SEQUENCE [LARGE SCALE GENOMIC DNA]</scope>
    <source>
        <strain evidence="3">Lindley</strain>
    </source>
</reference>
<dbReference type="Gene3D" id="1.20.140.150">
    <property type="match status" value="1"/>
</dbReference>
<keyword evidence="2" id="KW-0812">Transmembrane</keyword>
<feature type="transmembrane region" description="Helical" evidence="2">
    <location>
        <begin position="224"/>
        <end position="245"/>
    </location>
</feature>
<evidence type="ECO:0000313" key="4">
    <source>
        <dbReference type="WBParaSite" id="GPLIN_000749700"/>
    </source>
</evidence>
<feature type="compositionally biased region" description="Low complexity" evidence="1">
    <location>
        <begin position="49"/>
        <end position="62"/>
    </location>
</feature>
<proteinExistence type="predicted"/>
<evidence type="ECO:0000256" key="1">
    <source>
        <dbReference type="SAM" id="MobiDB-lite"/>
    </source>
</evidence>
<reference evidence="4" key="2">
    <citation type="submission" date="2016-06" db="UniProtKB">
        <authorList>
            <consortium name="WormBaseParasite"/>
        </authorList>
    </citation>
    <scope>IDENTIFICATION</scope>
</reference>
<evidence type="ECO:0000256" key="2">
    <source>
        <dbReference type="SAM" id="Phobius"/>
    </source>
</evidence>
<dbReference type="InterPro" id="IPR010761">
    <property type="entry name" value="Clc_prot-like"/>
</dbReference>
<sequence length="331" mass="36588">MHFATDPSPSSAPYPAQQRFAQGHFPGNHHNNHHHQHHQQQFLHSEHGQLQQQQQQQLHQQQNASSAGRSCPQLALILITLFMLLTAIILAVIAVMNPSWQIVDIREFQAEHHHGLYTDCTRAERRLSAGGSVSAGNRKLDAFVDRSPLHCTYKFDQHALDNIEAQIHDIDSNAAAAEAEQHQFHGWKKAVLVFIGLSLIACAFSMIMGLCAPCTPACAVLHSIASFFAFLCAVTAASIFFFAAHRVDSRFVQGLVGTYEQQIGEAFYCYLISCILLMLVFILSIIGAYHALRTSLTAEESAAMLTREQMTPLATGSGAWRETGWVGKTSV</sequence>
<keyword evidence="2" id="KW-0472">Membrane</keyword>
<feature type="transmembrane region" description="Helical" evidence="2">
    <location>
        <begin position="74"/>
        <end position="96"/>
    </location>
</feature>
<name>A0A183C3Q3_GLOPA</name>
<dbReference type="GO" id="GO:0016020">
    <property type="term" value="C:membrane"/>
    <property type="evidence" value="ECO:0007669"/>
    <property type="project" value="InterPro"/>
</dbReference>
<feature type="compositionally biased region" description="Low complexity" evidence="1">
    <location>
        <begin position="7"/>
        <end position="16"/>
    </location>
</feature>
<dbReference type="Proteomes" id="UP000050741">
    <property type="component" value="Unassembled WGS sequence"/>
</dbReference>
<keyword evidence="2" id="KW-1133">Transmembrane helix</keyword>
<feature type="region of interest" description="Disordered" evidence="1">
    <location>
        <begin position="1"/>
        <end position="64"/>
    </location>
</feature>
<feature type="transmembrane region" description="Helical" evidence="2">
    <location>
        <begin position="266"/>
        <end position="292"/>
    </location>
</feature>
<dbReference type="AlphaFoldDB" id="A0A183C3Q3"/>
<protein>
    <submittedName>
        <fullName evidence="4">Clc-like protein</fullName>
    </submittedName>
</protein>
<dbReference type="PANTHER" id="PTHR35574">
    <property type="entry name" value="PUTATIVE-RELATED"/>
    <property type="match status" value="1"/>
</dbReference>
<dbReference type="PANTHER" id="PTHR35574:SF1">
    <property type="entry name" value="CLC-LIKE PROTEIN"/>
    <property type="match status" value="1"/>
</dbReference>
<organism evidence="3 4">
    <name type="scientific">Globodera pallida</name>
    <name type="common">Potato cyst nematode worm</name>
    <name type="synonym">Heterodera pallida</name>
    <dbReference type="NCBI Taxonomy" id="36090"/>
    <lineage>
        <taxon>Eukaryota</taxon>
        <taxon>Metazoa</taxon>
        <taxon>Ecdysozoa</taxon>
        <taxon>Nematoda</taxon>
        <taxon>Chromadorea</taxon>
        <taxon>Rhabditida</taxon>
        <taxon>Tylenchina</taxon>
        <taxon>Tylenchomorpha</taxon>
        <taxon>Tylenchoidea</taxon>
        <taxon>Heteroderidae</taxon>
        <taxon>Heteroderinae</taxon>
        <taxon>Globodera</taxon>
    </lineage>
</organism>
<dbReference type="Pfam" id="PF07062">
    <property type="entry name" value="Clc-like"/>
    <property type="match status" value="1"/>
</dbReference>
<dbReference type="WBParaSite" id="GPLIN_000749700">
    <property type="protein sequence ID" value="GPLIN_000749700"/>
    <property type="gene ID" value="GPLIN_000749700"/>
</dbReference>
<feature type="transmembrane region" description="Helical" evidence="2">
    <location>
        <begin position="190"/>
        <end position="212"/>
    </location>
</feature>
<evidence type="ECO:0000313" key="3">
    <source>
        <dbReference type="Proteomes" id="UP000050741"/>
    </source>
</evidence>
<keyword evidence="3" id="KW-1185">Reference proteome</keyword>
<accession>A0A183C3Q3</accession>